<evidence type="ECO:0000313" key="2">
    <source>
        <dbReference type="EMBL" id="KAL0415698.1"/>
    </source>
</evidence>
<protein>
    <submittedName>
        <fullName evidence="2">Uncharacterized protein</fullName>
    </submittedName>
</protein>
<feature type="region of interest" description="Disordered" evidence="1">
    <location>
        <begin position="47"/>
        <end position="91"/>
    </location>
</feature>
<accession>A0AAW2UGJ9</accession>
<reference evidence="2" key="1">
    <citation type="submission" date="2020-06" db="EMBL/GenBank/DDBJ databases">
        <authorList>
            <person name="Li T."/>
            <person name="Hu X."/>
            <person name="Zhang T."/>
            <person name="Song X."/>
            <person name="Zhang H."/>
            <person name="Dai N."/>
            <person name="Sheng W."/>
            <person name="Hou X."/>
            <person name="Wei L."/>
        </authorList>
    </citation>
    <scope>NUCLEOTIDE SEQUENCE</scope>
    <source>
        <strain evidence="2">KEN1</strain>
        <tissue evidence="2">Leaf</tissue>
    </source>
</reference>
<dbReference type="EMBL" id="JACGWN010000012">
    <property type="protein sequence ID" value="KAL0415698.1"/>
    <property type="molecule type" value="Genomic_DNA"/>
</dbReference>
<reference evidence="2" key="2">
    <citation type="journal article" date="2024" name="Plant">
        <title>Genomic evolution and insights into agronomic trait innovations of Sesamum species.</title>
        <authorList>
            <person name="Miao H."/>
            <person name="Wang L."/>
            <person name="Qu L."/>
            <person name="Liu H."/>
            <person name="Sun Y."/>
            <person name="Le M."/>
            <person name="Wang Q."/>
            <person name="Wei S."/>
            <person name="Zheng Y."/>
            <person name="Lin W."/>
            <person name="Duan Y."/>
            <person name="Cao H."/>
            <person name="Xiong S."/>
            <person name="Wang X."/>
            <person name="Wei L."/>
            <person name="Li C."/>
            <person name="Ma Q."/>
            <person name="Ju M."/>
            <person name="Zhao R."/>
            <person name="Li G."/>
            <person name="Mu C."/>
            <person name="Tian Q."/>
            <person name="Mei H."/>
            <person name="Zhang T."/>
            <person name="Gao T."/>
            <person name="Zhang H."/>
        </authorList>
    </citation>
    <scope>NUCLEOTIDE SEQUENCE</scope>
    <source>
        <strain evidence="2">KEN1</strain>
    </source>
</reference>
<gene>
    <name evidence="2" type="ORF">Slati_3401700</name>
</gene>
<sequence length="91" mass="10263">MVRGHFPHPWPCLRQVPSEHQRFCFESMKIPYWWDCDDESMFGSSTCGPGSTFGRPSPSPGPAWSGHYGWPTRSGSSYRRTGPARTSSRSP</sequence>
<dbReference type="AlphaFoldDB" id="A0AAW2UGJ9"/>
<proteinExistence type="predicted"/>
<comment type="caution">
    <text evidence="2">The sequence shown here is derived from an EMBL/GenBank/DDBJ whole genome shotgun (WGS) entry which is preliminary data.</text>
</comment>
<organism evidence="2">
    <name type="scientific">Sesamum latifolium</name>
    <dbReference type="NCBI Taxonomy" id="2727402"/>
    <lineage>
        <taxon>Eukaryota</taxon>
        <taxon>Viridiplantae</taxon>
        <taxon>Streptophyta</taxon>
        <taxon>Embryophyta</taxon>
        <taxon>Tracheophyta</taxon>
        <taxon>Spermatophyta</taxon>
        <taxon>Magnoliopsida</taxon>
        <taxon>eudicotyledons</taxon>
        <taxon>Gunneridae</taxon>
        <taxon>Pentapetalae</taxon>
        <taxon>asterids</taxon>
        <taxon>lamiids</taxon>
        <taxon>Lamiales</taxon>
        <taxon>Pedaliaceae</taxon>
        <taxon>Sesamum</taxon>
    </lineage>
</organism>
<feature type="compositionally biased region" description="Polar residues" evidence="1">
    <location>
        <begin position="73"/>
        <end position="91"/>
    </location>
</feature>
<name>A0AAW2UGJ9_9LAMI</name>
<evidence type="ECO:0000256" key="1">
    <source>
        <dbReference type="SAM" id="MobiDB-lite"/>
    </source>
</evidence>